<sequence length="641" mass="65617">MFQVMSTDPSESTGPAVPEAAEPAAASPENSDGKPTTADQAKADGAAVAISALKGAVTGGATGAAVGALKGAVKTKTGRNVAIAVIVTPILAVSLLTGLIFNAAQAISATPGGRAAIAQTAALSAFENKDDLNSIQDASTQGGVPWQVVAGIYQAAKSKTGAKGSGPFGIDMAAASGEISEDDANDFDKAALFVARKLKAASATTIDSLSNPTLDAGYMDTRGDKGESVLKPIDTDEAKAARDLVKEAYVKAIIAIPLEGNPGTAEAAFASSLLWMAGAAPDKCSPSNVVTVGDVSNADLNAKKKIYAQAIIDQVASKGMPENAAVIALATALQESGLRMYWNSHVPGSKELADGGPEGGFDLGPGKFSYSVGLFQQQVNGTMFSWGTVQDAMNPSKSADMFLDRLMTINGWQNLPVTVAAQSVQGSAFPSAYADDEVAARTLVGELKPKSGSYGTTTNTAPSTPGSGPGAPAGAAVTSCQSGGVGTGTVGAGDDYPYKNPVGVFTTEADPWSEFKRQCVSFVAWRMNLQMGWKEGQEYPFTPAKLGLGLFGSAIDWKDTVASKFPMDSTPKVGAVAWFDANIHTGSTWTGDAGHVAVVSAVNGDGTIDVEEYNFNPLAYGTRKIPASDVSGFIHVADISK</sequence>
<keyword evidence="5" id="KW-1185">Reference proteome</keyword>
<keyword evidence="2" id="KW-0472">Membrane</keyword>
<proteinExistence type="predicted"/>
<dbReference type="Proteomes" id="UP000655366">
    <property type="component" value="Unassembled WGS sequence"/>
</dbReference>
<evidence type="ECO:0000313" key="5">
    <source>
        <dbReference type="Proteomes" id="UP000655366"/>
    </source>
</evidence>
<feature type="compositionally biased region" description="Low complexity" evidence="1">
    <location>
        <begin position="15"/>
        <end position="29"/>
    </location>
</feature>
<organism evidence="4 5">
    <name type="scientific">Arthrobacter terrae</name>
    <dbReference type="NCBI Taxonomy" id="2935737"/>
    <lineage>
        <taxon>Bacteria</taxon>
        <taxon>Bacillati</taxon>
        <taxon>Actinomycetota</taxon>
        <taxon>Actinomycetes</taxon>
        <taxon>Micrococcales</taxon>
        <taxon>Micrococcaceae</taxon>
        <taxon>Arthrobacter</taxon>
    </lineage>
</organism>
<gene>
    <name evidence="4" type="ORF">IV500_04455</name>
</gene>
<dbReference type="Gene3D" id="3.90.1720.10">
    <property type="entry name" value="endopeptidase domain like (from Nostoc punctiforme)"/>
    <property type="match status" value="1"/>
</dbReference>
<feature type="domain" description="Peptidase C51" evidence="3">
    <location>
        <begin position="494"/>
        <end position="635"/>
    </location>
</feature>
<reference evidence="4 5" key="1">
    <citation type="submission" date="2020-11" db="EMBL/GenBank/DDBJ databases">
        <title>Arthrobacter antarcticus sp. nov., isolated from Antarctic Soil.</title>
        <authorList>
            <person name="Li J."/>
        </authorList>
    </citation>
    <scope>NUCLEOTIDE SEQUENCE [LARGE SCALE GENOMIC DNA]</scope>
    <source>
        <strain evidence="4 5">Z1-20</strain>
    </source>
</reference>
<feature type="compositionally biased region" description="Low complexity" evidence="1">
    <location>
        <begin position="455"/>
        <end position="476"/>
    </location>
</feature>
<dbReference type="EMBL" id="JADNYM010000005">
    <property type="protein sequence ID" value="MBG0738672.1"/>
    <property type="molecule type" value="Genomic_DNA"/>
</dbReference>
<feature type="compositionally biased region" description="Polar residues" evidence="1">
    <location>
        <begin position="1"/>
        <end position="13"/>
    </location>
</feature>
<feature type="region of interest" description="Disordered" evidence="1">
    <location>
        <begin position="449"/>
        <end position="480"/>
    </location>
</feature>
<feature type="region of interest" description="Disordered" evidence="1">
    <location>
        <begin position="1"/>
        <end position="40"/>
    </location>
</feature>
<evidence type="ECO:0000256" key="1">
    <source>
        <dbReference type="SAM" id="MobiDB-lite"/>
    </source>
</evidence>
<keyword evidence="2" id="KW-0812">Transmembrane</keyword>
<dbReference type="InterPro" id="IPR038765">
    <property type="entry name" value="Papain-like_cys_pep_sf"/>
</dbReference>
<evidence type="ECO:0000259" key="3">
    <source>
        <dbReference type="PROSITE" id="PS50911"/>
    </source>
</evidence>
<dbReference type="Pfam" id="PF05257">
    <property type="entry name" value="CHAP"/>
    <property type="match status" value="1"/>
</dbReference>
<dbReference type="PROSITE" id="PS50911">
    <property type="entry name" value="CHAP"/>
    <property type="match status" value="1"/>
</dbReference>
<accession>A0A931G9G3</accession>
<evidence type="ECO:0000256" key="2">
    <source>
        <dbReference type="SAM" id="Phobius"/>
    </source>
</evidence>
<keyword evidence="2" id="KW-1133">Transmembrane helix</keyword>
<protein>
    <submittedName>
        <fullName evidence="4">CHAP domain-containing protein</fullName>
    </submittedName>
</protein>
<name>A0A931G9G3_9MICC</name>
<dbReference type="AlphaFoldDB" id="A0A931G9G3"/>
<evidence type="ECO:0000313" key="4">
    <source>
        <dbReference type="EMBL" id="MBG0738672.1"/>
    </source>
</evidence>
<dbReference type="InterPro" id="IPR007921">
    <property type="entry name" value="CHAP_dom"/>
</dbReference>
<dbReference type="SUPFAM" id="SSF54001">
    <property type="entry name" value="Cysteine proteinases"/>
    <property type="match status" value="1"/>
</dbReference>
<feature type="transmembrane region" description="Helical" evidence="2">
    <location>
        <begin position="81"/>
        <end position="101"/>
    </location>
</feature>
<comment type="caution">
    <text evidence="4">The sequence shown here is derived from an EMBL/GenBank/DDBJ whole genome shotgun (WGS) entry which is preliminary data.</text>
</comment>